<organism evidence="2 3">
    <name type="scientific">Edaphobacter modestus</name>
    <dbReference type="NCBI Taxonomy" id="388466"/>
    <lineage>
        <taxon>Bacteria</taxon>
        <taxon>Pseudomonadati</taxon>
        <taxon>Acidobacteriota</taxon>
        <taxon>Terriglobia</taxon>
        <taxon>Terriglobales</taxon>
        <taxon>Acidobacteriaceae</taxon>
        <taxon>Edaphobacter</taxon>
    </lineage>
</organism>
<keyword evidence="3" id="KW-1185">Reference proteome</keyword>
<keyword evidence="1" id="KW-0472">Membrane</keyword>
<proteinExistence type="predicted"/>
<protein>
    <recommendedName>
        <fullName evidence="4">DoxX-like protein</fullName>
    </recommendedName>
</protein>
<dbReference type="OrthoDB" id="115164at2"/>
<dbReference type="EMBL" id="SHKW01000001">
    <property type="protein sequence ID" value="RZU42777.1"/>
    <property type="molecule type" value="Genomic_DNA"/>
</dbReference>
<keyword evidence="1" id="KW-1133">Transmembrane helix</keyword>
<feature type="transmembrane region" description="Helical" evidence="1">
    <location>
        <begin position="74"/>
        <end position="92"/>
    </location>
</feature>
<reference evidence="2 3" key="1">
    <citation type="submission" date="2019-02" db="EMBL/GenBank/DDBJ databases">
        <title>Genomic Encyclopedia of Archaeal and Bacterial Type Strains, Phase II (KMG-II): from individual species to whole genera.</title>
        <authorList>
            <person name="Goeker M."/>
        </authorList>
    </citation>
    <scope>NUCLEOTIDE SEQUENCE [LARGE SCALE GENOMIC DNA]</scope>
    <source>
        <strain evidence="2 3">DSM 18101</strain>
    </source>
</reference>
<feature type="transmembrane region" description="Helical" evidence="1">
    <location>
        <begin position="104"/>
        <end position="121"/>
    </location>
</feature>
<feature type="transmembrane region" description="Helical" evidence="1">
    <location>
        <begin position="47"/>
        <end position="67"/>
    </location>
</feature>
<dbReference type="AlphaFoldDB" id="A0A4Q7YY27"/>
<feature type="transmembrane region" description="Helical" evidence="1">
    <location>
        <begin position="142"/>
        <end position="169"/>
    </location>
</feature>
<evidence type="ECO:0000313" key="2">
    <source>
        <dbReference type="EMBL" id="RZU42777.1"/>
    </source>
</evidence>
<feature type="transmembrane region" description="Helical" evidence="1">
    <location>
        <begin position="7"/>
        <end position="27"/>
    </location>
</feature>
<dbReference type="Proteomes" id="UP000292958">
    <property type="component" value="Unassembled WGS sequence"/>
</dbReference>
<evidence type="ECO:0000256" key="1">
    <source>
        <dbReference type="SAM" id="Phobius"/>
    </source>
</evidence>
<name>A0A4Q7YY27_9BACT</name>
<feature type="transmembrane region" description="Helical" evidence="1">
    <location>
        <begin position="199"/>
        <end position="219"/>
    </location>
</feature>
<sequence>MDGLTRIGRLLYAVAIVFFGLQCIGSGSGRGPVPAAGPPWVQTQRGLALLFGCALIAAGMCLVLRWYGRAAANTLGVGILLRGLVIYLPTLLASPRDPRPWTSLFELAAMGGAALVIAGTFPSEAAGQRRGSQWLLVETGRWLFAVSLVVFGIQHLMYSKFVAALIPAWIPGHLFWTYFTGIAFLLVAASLVSRIQVRLSAGLLGLMFLLWVILLHIPRVAKVRGFSGNEWTSLFVALAMCGASFVLSEALQERWKSSVRSNGKS</sequence>
<feature type="transmembrane region" description="Helical" evidence="1">
    <location>
        <begin position="231"/>
        <end position="251"/>
    </location>
</feature>
<gene>
    <name evidence="2" type="ORF">BDD14_4373</name>
</gene>
<evidence type="ECO:0008006" key="4">
    <source>
        <dbReference type="Google" id="ProtNLM"/>
    </source>
</evidence>
<comment type="caution">
    <text evidence="2">The sequence shown here is derived from an EMBL/GenBank/DDBJ whole genome shotgun (WGS) entry which is preliminary data.</text>
</comment>
<keyword evidence="1" id="KW-0812">Transmembrane</keyword>
<dbReference type="RefSeq" id="WP_130420835.1">
    <property type="nucleotide sequence ID" value="NZ_SHKW01000001.1"/>
</dbReference>
<accession>A0A4Q7YY27</accession>
<feature type="transmembrane region" description="Helical" evidence="1">
    <location>
        <begin position="175"/>
        <end position="192"/>
    </location>
</feature>
<evidence type="ECO:0000313" key="3">
    <source>
        <dbReference type="Proteomes" id="UP000292958"/>
    </source>
</evidence>